<reference evidence="3" key="3">
    <citation type="submission" date="2016-06" db="UniProtKB">
        <authorList>
            <consortium name="WormBaseParasite"/>
        </authorList>
    </citation>
    <scope>IDENTIFICATION</scope>
</reference>
<sequence>MYTAPDLCVNPGLNPNTFEQYVTVSDNTFLLLTLILVIGGVALGVFFSVFLRCISGMATRERAFSSHSSRFDQSRSSKKRPPQFGIIGRSLVRGHCRLMALTGL</sequence>
<keyword evidence="2" id="KW-1185">Reference proteome</keyword>
<feature type="transmembrane region" description="Helical" evidence="1">
    <location>
        <begin position="29"/>
        <end position="51"/>
    </location>
</feature>
<evidence type="ECO:0000313" key="3">
    <source>
        <dbReference type="WBParaSite" id="GPLIN_001003400"/>
    </source>
</evidence>
<dbReference type="Proteomes" id="UP000050741">
    <property type="component" value="Unassembled WGS sequence"/>
</dbReference>
<keyword evidence="1" id="KW-1133">Transmembrane helix</keyword>
<organism evidence="2 3">
    <name type="scientific">Globodera pallida</name>
    <name type="common">Potato cyst nematode worm</name>
    <name type="synonym">Heterodera pallida</name>
    <dbReference type="NCBI Taxonomy" id="36090"/>
    <lineage>
        <taxon>Eukaryota</taxon>
        <taxon>Metazoa</taxon>
        <taxon>Ecdysozoa</taxon>
        <taxon>Nematoda</taxon>
        <taxon>Chromadorea</taxon>
        <taxon>Rhabditida</taxon>
        <taxon>Tylenchina</taxon>
        <taxon>Tylenchomorpha</taxon>
        <taxon>Tylenchoidea</taxon>
        <taxon>Heteroderidae</taxon>
        <taxon>Heteroderinae</taxon>
        <taxon>Globodera</taxon>
    </lineage>
</organism>
<dbReference type="AlphaFoldDB" id="A0A183CAY3"/>
<proteinExistence type="predicted"/>
<evidence type="ECO:0000256" key="1">
    <source>
        <dbReference type="SAM" id="Phobius"/>
    </source>
</evidence>
<dbReference type="WBParaSite" id="GPLIN_001003400">
    <property type="protein sequence ID" value="GPLIN_001003400"/>
    <property type="gene ID" value="GPLIN_001003400"/>
</dbReference>
<protein>
    <submittedName>
        <fullName evidence="3">Transmembrane protein</fullName>
    </submittedName>
</protein>
<reference evidence="2" key="1">
    <citation type="submission" date="2013-12" db="EMBL/GenBank/DDBJ databases">
        <authorList>
            <person name="Aslett M."/>
        </authorList>
    </citation>
    <scope>NUCLEOTIDE SEQUENCE [LARGE SCALE GENOMIC DNA]</scope>
    <source>
        <strain evidence="2">Lindley</strain>
    </source>
</reference>
<name>A0A183CAY3_GLOPA</name>
<evidence type="ECO:0000313" key="2">
    <source>
        <dbReference type="Proteomes" id="UP000050741"/>
    </source>
</evidence>
<keyword evidence="1" id="KW-0812">Transmembrane</keyword>
<keyword evidence="1" id="KW-0472">Membrane</keyword>
<accession>A0A183CAY3</accession>
<reference evidence="2" key="2">
    <citation type="submission" date="2014-05" db="EMBL/GenBank/DDBJ databases">
        <title>The genome and life-stage specific transcriptomes of Globodera pallida elucidate key aspects of plant parasitism by a cyst nematode.</title>
        <authorList>
            <person name="Cotton J.A."/>
            <person name="Lilley C.J."/>
            <person name="Jones L.M."/>
            <person name="Kikuchi T."/>
            <person name="Reid A.J."/>
            <person name="Thorpe P."/>
            <person name="Tsai I.J."/>
            <person name="Beasley H."/>
            <person name="Blok V."/>
            <person name="Cock P.J.A."/>
            <person name="Van den Akker S.E."/>
            <person name="Holroyd N."/>
            <person name="Hunt M."/>
            <person name="Mantelin S."/>
            <person name="Naghra H."/>
            <person name="Pain A."/>
            <person name="Palomares-Rius J.E."/>
            <person name="Zarowiecki M."/>
            <person name="Berriman M."/>
            <person name="Jones J.T."/>
            <person name="Urwin P.E."/>
        </authorList>
    </citation>
    <scope>NUCLEOTIDE SEQUENCE [LARGE SCALE GENOMIC DNA]</scope>
    <source>
        <strain evidence="2">Lindley</strain>
    </source>
</reference>